<proteinExistence type="predicted"/>
<dbReference type="STRING" id="1088818.A0A2I0B0A9"/>
<dbReference type="AlphaFoldDB" id="A0A2I0B0A9"/>
<name>A0A2I0B0A9_9ASPA</name>
<evidence type="ECO:0000313" key="2">
    <source>
        <dbReference type="Proteomes" id="UP000236161"/>
    </source>
</evidence>
<organism evidence="1 2">
    <name type="scientific">Apostasia shenzhenica</name>
    <dbReference type="NCBI Taxonomy" id="1088818"/>
    <lineage>
        <taxon>Eukaryota</taxon>
        <taxon>Viridiplantae</taxon>
        <taxon>Streptophyta</taxon>
        <taxon>Embryophyta</taxon>
        <taxon>Tracheophyta</taxon>
        <taxon>Spermatophyta</taxon>
        <taxon>Magnoliopsida</taxon>
        <taxon>Liliopsida</taxon>
        <taxon>Asparagales</taxon>
        <taxon>Orchidaceae</taxon>
        <taxon>Apostasioideae</taxon>
        <taxon>Apostasia</taxon>
    </lineage>
</organism>
<keyword evidence="2" id="KW-1185">Reference proteome</keyword>
<sequence length="140" mass="16724">MGSKNQRSVLLRNHRHFLCFELQSIHRRREEAPRPQPAELLRCRRLQWLHRFIKGSEAFLGQPEDSVVVDFNYYRADDPLSPRLSQDVWEEVEQMAFFKHGARSHWGKNRGRSTQRWTSFLRLRRGLIRGGYSAVGFQMR</sequence>
<protein>
    <recommendedName>
        <fullName evidence="3">D-arabinono-1,4-lactone oxidase C-terminal domain-containing protein</fullName>
    </recommendedName>
</protein>
<gene>
    <name evidence="1" type="ORF">AXF42_Ash006106</name>
</gene>
<dbReference type="Proteomes" id="UP000236161">
    <property type="component" value="Unassembled WGS sequence"/>
</dbReference>
<evidence type="ECO:0000313" key="1">
    <source>
        <dbReference type="EMBL" id="PKA61209.1"/>
    </source>
</evidence>
<dbReference type="EMBL" id="KZ451932">
    <property type="protein sequence ID" value="PKA61209.1"/>
    <property type="molecule type" value="Genomic_DNA"/>
</dbReference>
<dbReference type="OrthoDB" id="682574at2759"/>
<accession>A0A2I0B0A9</accession>
<reference evidence="1 2" key="1">
    <citation type="journal article" date="2017" name="Nature">
        <title>The Apostasia genome and the evolution of orchids.</title>
        <authorList>
            <person name="Zhang G.Q."/>
            <person name="Liu K.W."/>
            <person name="Li Z."/>
            <person name="Lohaus R."/>
            <person name="Hsiao Y.Y."/>
            <person name="Niu S.C."/>
            <person name="Wang J.Y."/>
            <person name="Lin Y.C."/>
            <person name="Xu Q."/>
            <person name="Chen L.J."/>
            <person name="Yoshida K."/>
            <person name="Fujiwara S."/>
            <person name="Wang Z.W."/>
            <person name="Zhang Y.Q."/>
            <person name="Mitsuda N."/>
            <person name="Wang M."/>
            <person name="Liu G.H."/>
            <person name="Pecoraro L."/>
            <person name="Huang H.X."/>
            <person name="Xiao X.J."/>
            <person name="Lin M."/>
            <person name="Wu X.Y."/>
            <person name="Wu W.L."/>
            <person name="Chen Y.Y."/>
            <person name="Chang S.B."/>
            <person name="Sakamoto S."/>
            <person name="Ohme-Takagi M."/>
            <person name="Yagi M."/>
            <person name="Zeng S.J."/>
            <person name="Shen C.Y."/>
            <person name="Yeh C.M."/>
            <person name="Luo Y.B."/>
            <person name="Tsai W.C."/>
            <person name="Van de Peer Y."/>
            <person name="Liu Z.J."/>
        </authorList>
    </citation>
    <scope>NUCLEOTIDE SEQUENCE [LARGE SCALE GENOMIC DNA]</scope>
    <source>
        <strain evidence="2">cv. Shenzhen</strain>
        <tissue evidence="1">Stem</tissue>
    </source>
</reference>
<evidence type="ECO:0008006" key="3">
    <source>
        <dbReference type="Google" id="ProtNLM"/>
    </source>
</evidence>